<evidence type="ECO:0000313" key="2">
    <source>
        <dbReference type="Proteomes" id="UP000557392"/>
    </source>
</evidence>
<sequence length="123" mass="12725">MSSIININFNDATVTETQLSIEVEAANFVMSQDANFTFSGAGFAPLPNGILGINVYPGEIAITAPMQSGFSAAISVGVAPVTIPTITASGFEGSVEVTWWDNSSQQTQPLTAGVPLVLEGFIG</sequence>
<dbReference type="EMBL" id="JACIEH010000003">
    <property type="protein sequence ID" value="MBB4100432.1"/>
    <property type="molecule type" value="Genomic_DNA"/>
</dbReference>
<dbReference type="Proteomes" id="UP000557392">
    <property type="component" value="Unassembled WGS sequence"/>
</dbReference>
<reference evidence="1 2" key="1">
    <citation type="submission" date="2020-08" db="EMBL/GenBank/DDBJ databases">
        <title>Genomic Encyclopedia of Type Strains, Phase IV (KMG-IV): sequencing the most valuable type-strain genomes for metagenomic binning, comparative biology and taxonomic classification.</title>
        <authorList>
            <person name="Goeker M."/>
        </authorList>
    </citation>
    <scope>NUCLEOTIDE SEQUENCE [LARGE SCALE GENOMIC DNA]</scope>
    <source>
        <strain evidence="1 2">DSM 101806</strain>
    </source>
</reference>
<accession>A0A7W6NY85</accession>
<comment type="caution">
    <text evidence="1">The sequence shown here is derived from an EMBL/GenBank/DDBJ whole genome shotgun (WGS) entry which is preliminary data.</text>
</comment>
<protein>
    <submittedName>
        <fullName evidence="1">Uncharacterized protein</fullName>
    </submittedName>
</protein>
<name>A0A7W6NY85_9SPHN</name>
<organism evidence="1 2">
    <name type="scientific">Sphingomonas kyeonggiensis</name>
    <dbReference type="NCBI Taxonomy" id="1268553"/>
    <lineage>
        <taxon>Bacteria</taxon>
        <taxon>Pseudomonadati</taxon>
        <taxon>Pseudomonadota</taxon>
        <taxon>Alphaproteobacteria</taxon>
        <taxon>Sphingomonadales</taxon>
        <taxon>Sphingomonadaceae</taxon>
        <taxon>Sphingomonas</taxon>
    </lineage>
</organism>
<proteinExistence type="predicted"/>
<gene>
    <name evidence="1" type="ORF">GGR46_004004</name>
</gene>
<keyword evidence="2" id="KW-1185">Reference proteome</keyword>
<dbReference type="AlphaFoldDB" id="A0A7W6NY85"/>
<evidence type="ECO:0000313" key="1">
    <source>
        <dbReference type="EMBL" id="MBB4100432.1"/>
    </source>
</evidence>
<dbReference type="RefSeq" id="WP_183999727.1">
    <property type="nucleotide sequence ID" value="NZ_JACIEH010000003.1"/>
</dbReference>